<dbReference type="STRING" id="459525.SAMN04488137_3667"/>
<reference evidence="3" key="1">
    <citation type="submission" date="2016-10" db="EMBL/GenBank/DDBJ databases">
        <authorList>
            <person name="Varghese N."/>
            <person name="Submissions S."/>
        </authorList>
    </citation>
    <scope>NUCLEOTIDE SEQUENCE [LARGE SCALE GENOMIC DNA]</scope>
    <source>
        <strain evidence="3">CGMCC 1.6854</strain>
    </source>
</reference>
<evidence type="ECO:0000313" key="2">
    <source>
        <dbReference type="EMBL" id="SDN12540.1"/>
    </source>
</evidence>
<protein>
    <submittedName>
        <fullName evidence="2">Phosphinothricin acetyltransferase</fullName>
    </submittedName>
</protein>
<dbReference type="PANTHER" id="PTHR43072:SF36">
    <property type="entry name" value="RIBOSOMAL-PROTEIN-ALANINE ACETYLTRANSFERASE"/>
    <property type="match status" value="1"/>
</dbReference>
<gene>
    <name evidence="2" type="ORF">SAMN04488137_3667</name>
</gene>
<dbReference type="AlphaFoldDB" id="A0A1G9YTY0"/>
<dbReference type="PANTHER" id="PTHR43072">
    <property type="entry name" value="N-ACETYLTRANSFERASE"/>
    <property type="match status" value="1"/>
</dbReference>
<dbReference type="Pfam" id="PF13420">
    <property type="entry name" value="Acetyltransf_4"/>
    <property type="match status" value="1"/>
</dbReference>
<keyword evidence="2" id="KW-0808">Transferase</keyword>
<organism evidence="2 3">
    <name type="scientific">Fictibacillus solisalsi</name>
    <dbReference type="NCBI Taxonomy" id="459525"/>
    <lineage>
        <taxon>Bacteria</taxon>
        <taxon>Bacillati</taxon>
        <taxon>Bacillota</taxon>
        <taxon>Bacilli</taxon>
        <taxon>Bacillales</taxon>
        <taxon>Fictibacillaceae</taxon>
        <taxon>Fictibacillus</taxon>
    </lineage>
</organism>
<dbReference type="PROSITE" id="PS51186">
    <property type="entry name" value="GNAT"/>
    <property type="match status" value="1"/>
</dbReference>
<dbReference type="InterPro" id="IPR000182">
    <property type="entry name" value="GNAT_dom"/>
</dbReference>
<proteinExistence type="predicted"/>
<dbReference type="CDD" id="cd04301">
    <property type="entry name" value="NAT_SF"/>
    <property type="match status" value="1"/>
</dbReference>
<dbReference type="GO" id="GO:0016747">
    <property type="term" value="F:acyltransferase activity, transferring groups other than amino-acyl groups"/>
    <property type="evidence" value="ECO:0007669"/>
    <property type="project" value="InterPro"/>
</dbReference>
<dbReference type="RefSeq" id="WP_090236540.1">
    <property type="nucleotide sequence ID" value="NZ_FNHW01000001.1"/>
</dbReference>
<name>A0A1G9YTY0_9BACL</name>
<dbReference type="InterPro" id="IPR016181">
    <property type="entry name" value="Acyl_CoA_acyltransferase"/>
</dbReference>
<sequence>MVHIRDALLRDLPALLDIYNEAIRTLTATFDLEEQTLEQRKKWFEKYGGAFPLIVAKVDGKVAGYGSLSSFRDKEAYARTTEVSLYISSEFRGQGIGKELMKEILQRARNLGYHTVIGGITGGNESSVHLHKKFGFEFVGCLKEVGYKFDQWQDVHFYQLILNTEKTKG</sequence>
<dbReference type="OrthoDB" id="9798006at2"/>
<dbReference type="Proteomes" id="UP000199544">
    <property type="component" value="Unassembled WGS sequence"/>
</dbReference>
<dbReference type="Gene3D" id="3.40.630.30">
    <property type="match status" value="1"/>
</dbReference>
<evidence type="ECO:0000259" key="1">
    <source>
        <dbReference type="PROSITE" id="PS51186"/>
    </source>
</evidence>
<accession>A0A1G9YTY0</accession>
<dbReference type="SUPFAM" id="SSF55729">
    <property type="entry name" value="Acyl-CoA N-acyltransferases (Nat)"/>
    <property type="match status" value="1"/>
</dbReference>
<dbReference type="EMBL" id="FNHW01000001">
    <property type="protein sequence ID" value="SDN12540.1"/>
    <property type="molecule type" value="Genomic_DNA"/>
</dbReference>
<keyword evidence="3" id="KW-1185">Reference proteome</keyword>
<evidence type="ECO:0000313" key="3">
    <source>
        <dbReference type="Proteomes" id="UP000199544"/>
    </source>
</evidence>
<feature type="domain" description="N-acetyltransferase" evidence="1">
    <location>
        <begin position="2"/>
        <end position="165"/>
    </location>
</feature>